<keyword evidence="3 8" id="KW-0663">Pyridoxal phosphate</keyword>
<dbReference type="InterPro" id="IPR000277">
    <property type="entry name" value="Cys/Met-Metab_PyrdxlP-dep_enz"/>
</dbReference>
<dbReference type="PIRSF" id="PIRSF001434">
    <property type="entry name" value="CGS"/>
    <property type="match status" value="1"/>
</dbReference>
<dbReference type="GO" id="GO:0030170">
    <property type="term" value="F:pyridoxal phosphate binding"/>
    <property type="evidence" value="ECO:0007669"/>
    <property type="project" value="InterPro"/>
</dbReference>
<feature type="modified residue" description="N6-(pyridoxal phosphate)lysine" evidence="8">
    <location>
        <position position="206"/>
    </location>
</feature>
<dbReference type="PANTHER" id="PTHR11808">
    <property type="entry name" value="TRANS-SULFURATION ENZYME FAMILY MEMBER"/>
    <property type="match status" value="1"/>
</dbReference>
<comment type="cofactor">
    <cofactor evidence="1 9">
        <name>pyridoxal 5'-phosphate</name>
        <dbReference type="ChEBI" id="CHEBI:597326"/>
    </cofactor>
</comment>
<evidence type="ECO:0000256" key="8">
    <source>
        <dbReference type="PIRSR" id="PIRSR001434-2"/>
    </source>
</evidence>
<dbReference type="CDD" id="cd00614">
    <property type="entry name" value="CGS_like"/>
    <property type="match status" value="1"/>
</dbReference>
<evidence type="ECO:0000313" key="10">
    <source>
        <dbReference type="EMBL" id="GCD43392.1"/>
    </source>
</evidence>
<dbReference type="FunFam" id="3.90.1150.10:FF:000008">
    <property type="entry name" value="Cystathionine gamma-synthase"/>
    <property type="match status" value="1"/>
</dbReference>
<dbReference type="Gene3D" id="3.40.640.10">
    <property type="entry name" value="Type I PLP-dependent aspartate aminotransferase-like (Major domain)"/>
    <property type="match status" value="1"/>
</dbReference>
<dbReference type="InterPro" id="IPR015424">
    <property type="entry name" value="PyrdxlP-dep_Trfase"/>
</dbReference>
<comment type="caution">
    <text evidence="10">The sequence shown here is derived from an EMBL/GenBank/DDBJ whole genome shotgun (WGS) entry which is preliminary data.</text>
</comment>
<evidence type="ECO:0000313" key="11">
    <source>
        <dbReference type="Proteomes" id="UP000286746"/>
    </source>
</evidence>
<dbReference type="InterPro" id="IPR015422">
    <property type="entry name" value="PyrdxlP-dep_Trfase_small"/>
</dbReference>
<dbReference type="GO" id="GO:0003962">
    <property type="term" value="F:cystathionine gamma-synthase activity"/>
    <property type="evidence" value="ECO:0007669"/>
    <property type="project" value="UniProtKB-EC"/>
</dbReference>
<dbReference type="SUPFAM" id="SSF53383">
    <property type="entry name" value="PLP-dependent transferases"/>
    <property type="match status" value="1"/>
</dbReference>
<dbReference type="PROSITE" id="PS00868">
    <property type="entry name" value="CYS_MET_METAB_PP"/>
    <property type="match status" value="1"/>
</dbReference>
<evidence type="ECO:0000256" key="1">
    <source>
        <dbReference type="ARBA" id="ARBA00001933"/>
    </source>
</evidence>
<dbReference type="EMBL" id="BHZD01000001">
    <property type="protein sequence ID" value="GCD43392.1"/>
    <property type="molecule type" value="Genomic_DNA"/>
</dbReference>
<evidence type="ECO:0000256" key="2">
    <source>
        <dbReference type="ARBA" id="ARBA00009077"/>
    </source>
</evidence>
<dbReference type="GO" id="GO:0019346">
    <property type="term" value="P:transsulfuration"/>
    <property type="evidence" value="ECO:0007669"/>
    <property type="project" value="InterPro"/>
</dbReference>
<gene>
    <name evidence="10" type="ORF">GKJPGBOP_03073</name>
</gene>
<dbReference type="GO" id="GO:0004123">
    <property type="term" value="F:cystathionine gamma-lyase activity"/>
    <property type="evidence" value="ECO:0007669"/>
    <property type="project" value="TreeGrafter"/>
</dbReference>
<dbReference type="RefSeq" id="WP_125054526.1">
    <property type="nucleotide sequence ID" value="NZ_BHZD01000001.1"/>
</dbReference>
<sequence>MSDQREQRPQNFETLAIHAGQEPDEATGAVVPPIYQVSTYKQDGVGGLRGGYEYSRSANPTRTALEQNLAALDGGRRGLAFASGLAAEDCLLRTLLVPGDHVVIPNDAYGGTFRLISKVVERWGVEWSVADTSDPQAVRDALRPRTKAIWVETPSNPLLGVTDIAALAAVARDAGVRLVVDNTFASPYLQQPLALGADVVVYSTTKYMGGHSDVVGGALVVDDAELGDELAYHQNAMGAVAGPFDSWLVMRGLKTLAVRMDRHSANAGRIAELLASHDKVTQVYYPGLEAHPGHEVAAKQMRSFGGMVSFRVAGGEEAAVEVCNRAELFTLGESLGGVESLIEHPGRMTHASTAGSLLEVPNDLVRLSVGIESIDDLVADLTQALG</sequence>
<dbReference type="EC" id="2.5.1.48" evidence="5"/>
<protein>
    <recommendedName>
        <fullName evidence="6">Cystathionine gamma-synthase</fullName>
        <ecNumber evidence="5">2.5.1.48</ecNumber>
    </recommendedName>
    <alternativeName>
        <fullName evidence="7">O-succinylhomoserine (thiol)-lyase</fullName>
    </alternativeName>
</protein>
<evidence type="ECO:0000256" key="4">
    <source>
        <dbReference type="ARBA" id="ARBA00051441"/>
    </source>
</evidence>
<comment type="similarity">
    <text evidence="2 9">Belongs to the trans-sulfuration enzymes family.</text>
</comment>
<dbReference type="InterPro" id="IPR015421">
    <property type="entry name" value="PyrdxlP-dep_Trfase_major"/>
</dbReference>
<dbReference type="InterPro" id="IPR054542">
    <property type="entry name" value="Cys_met_metab_PP"/>
</dbReference>
<name>A0A401W288_STREY</name>
<dbReference type="PANTHER" id="PTHR11808:SF15">
    <property type="entry name" value="CYSTATHIONINE GAMMA-LYASE"/>
    <property type="match status" value="1"/>
</dbReference>
<dbReference type="Proteomes" id="UP000286746">
    <property type="component" value="Unassembled WGS sequence"/>
</dbReference>
<dbReference type="GO" id="GO:0005737">
    <property type="term" value="C:cytoplasm"/>
    <property type="evidence" value="ECO:0007669"/>
    <property type="project" value="TreeGrafter"/>
</dbReference>
<dbReference type="Pfam" id="PF01053">
    <property type="entry name" value="Cys_Met_Meta_PP"/>
    <property type="match status" value="1"/>
</dbReference>
<reference evidence="10 11" key="1">
    <citation type="submission" date="2018-11" db="EMBL/GenBank/DDBJ databases">
        <title>Whole genome sequence of Streptomyces paromomycinus NBRC 15454(T).</title>
        <authorList>
            <person name="Komaki H."/>
            <person name="Tamura T."/>
        </authorList>
    </citation>
    <scope>NUCLEOTIDE SEQUENCE [LARGE SCALE GENOMIC DNA]</scope>
    <source>
        <strain evidence="10 11">NBRC 15454</strain>
    </source>
</reference>
<comment type="catalytic activity">
    <reaction evidence="4">
        <text>O-succinyl-L-homoserine + L-cysteine = L,L-cystathionine + succinate + H(+)</text>
        <dbReference type="Rhea" id="RHEA:20397"/>
        <dbReference type="ChEBI" id="CHEBI:15378"/>
        <dbReference type="ChEBI" id="CHEBI:30031"/>
        <dbReference type="ChEBI" id="CHEBI:35235"/>
        <dbReference type="ChEBI" id="CHEBI:57661"/>
        <dbReference type="ChEBI" id="CHEBI:58161"/>
        <dbReference type="EC" id="2.5.1.48"/>
    </reaction>
</comment>
<evidence type="ECO:0000256" key="3">
    <source>
        <dbReference type="ARBA" id="ARBA00022898"/>
    </source>
</evidence>
<dbReference type="FunFam" id="3.40.640.10:FF:000009">
    <property type="entry name" value="Cystathionine gamma-synthase homolog"/>
    <property type="match status" value="1"/>
</dbReference>
<accession>A0A401W288</accession>
<evidence type="ECO:0000256" key="5">
    <source>
        <dbReference type="ARBA" id="ARBA00066530"/>
    </source>
</evidence>
<dbReference type="GO" id="GO:0019343">
    <property type="term" value="P:cysteine biosynthetic process via cystathionine"/>
    <property type="evidence" value="ECO:0007669"/>
    <property type="project" value="TreeGrafter"/>
</dbReference>
<dbReference type="Gene3D" id="3.90.1150.10">
    <property type="entry name" value="Aspartate Aminotransferase, domain 1"/>
    <property type="match status" value="1"/>
</dbReference>
<dbReference type="AlphaFoldDB" id="A0A401W288"/>
<evidence type="ECO:0000256" key="7">
    <source>
        <dbReference type="ARBA" id="ARBA00083849"/>
    </source>
</evidence>
<proteinExistence type="inferred from homology"/>
<evidence type="ECO:0000256" key="9">
    <source>
        <dbReference type="RuleBase" id="RU362118"/>
    </source>
</evidence>
<keyword evidence="11" id="KW-1185">Reference proteome</keyword>
<organism evidence="10 11">
    <name type="scientific">Streptomyces paromomycinus</name>
    <name type="common">Streptomyces rimosus subsp. paromomycinus</name>
    <dbReference type="NCBI Taxonomy" id="92743"/>
    <lineage>
        <taxon>Bacteria</taxon>
        <taxon>Bacillati</taxon>
        <taxon>Actinomycetota</taxon>
        <taxon>Actinomycetes</taxon>
        <taxon>Kitasatosporales</taxon>
        <taxon>Streptomycetaceae</taxon>
        <taxon>Streptomyces</taxon>
    </lineage>
</organism>
<dbReference type="NCBIfam" id="NF005871">
    <property type="entry name" value="PRK07811.1"/>
    <property type="match status" value="1"/>
</dbReference>
<evidence type="ECO:0000256" key="6">
    <source>
        <dbReference type="ARBA" id="ARBA00068008"/>
    </source>
</evidence>